<feature type="region of interest" description="Disordered" evidence="1">
    <location>
        <begin position="258"/>
        <end position="298"/>
    </location>
</feature>
<feature type="compositionally biased region" description="Basic and acidic residues" evidence="1">
    <location>
        <begin position="87"/>
        <end position="104"/>
    </location>
</feature>
<keyword evidence="3" id="KW-1185">Reference proteome</keyword>
<feature type="region of interest" description="Disordered" evidence="1">
    <location>
        <begin position="196"/>
        <end position="230"/>
    </location>
</feature>
<feature type="compositionally biased region" description="Basic residues" evidence="1">
    <location>
        <begin position="1"/>
        <end position="12"/>
    </location>
</feature>
<name>A0A0N0BC74_9HYME</name>
<feature type="compositionally biased region" description="Basic and acidic residues" evidence="1">
    <location>
        <begin position="13"/>
        <end position="26"/>
    </location>
</feature>
<sequence length="298" mass="34316">MEPNGAKKRREKGKQDPGEEKPKWEKQSGAASTSEGTGEQNLRGGREPWCAGMLLPEQEYKAFHGSVWRTRGPWPLALARVLAASTGRERDPCAHPARLDREQYAARSTKLGTTASEQREYHNNESSNVLGEQLRNELKRAQRTPNTSEQNEMQGDIFHGRTKGEVFVRKGTDVPFEAQECKPTQAHLGEYIAVKVKKKKKEKKRKAQQQNAGRRQKVPQGRTVSERRKTIKETYKVTATTRTRQYDSELERKIRQILKQKIKPEPKQHEENETKNRTTQKANTKHKDTNIRRINKNK</sequence>
<feature type="region of interest" description="Disordered" evidence="1">
    <location>
        <begin position="1"/>
        <end position="48"/>
    </location>
</feature>
<organism evidence="2 3">
    <name type="scientific">Melipona quadrifasciata</name>
    <dbReference type="NCBI Taxonomy" id="166423"/>
    <lineage>
        <taxon>Eukaryota</taxon>
        <taxon>Metazoa</taxon>
        <taxon>Ecdysozoa</taxon>
        <taxon>Arthropoda</taxon>
        <taxon>Hexapoda</taxon>
        <taxon>Insecta</taxon>
        <taxon>Pterygota</taxon>
        <taxon>Neoptera</taxon>
        <taxon>Endopterygota</taxon>
        <taxon>Hymenoptera</taxon>
        <taxon>Apocrita</taxon>
        <taxon>Aculeata</taxon>
        <taxon>Apoidea</taxon>
        <taxon>Anthophila</taxon>
        <taxon>Apidae</taxon>
        <taxon>Melipona</taxon>
    </lineage>
</organism>
<proteinExistence type="predicted"/>
<feature type="region of interest" description="Disordered" evidence="1">
    <location>
        <begin position="111"/>
        <end position="160"/>
    </location>
</feature>
<evidence type="ECO:0000313" key="3">
    <source>
        <dbReference type="Proteomes" id="UP000053105"/>
    </source>
</evidence>
<protein>
    <submittedName>
        <fullName evidence="2">Uncharacterized protein</fullName>
    </submittedName>
</protein>
<evidence type="ECO:0000313" key="2">
    <source>
        <dbReference type="EMBL" id="KOX68604.1"/>
    </source>
</evidence>
<accession>A0A0N0BC74</accession>
<feature type="region of interest" description="Disordered" evidence="1">
    <location>
        <begin position="86"/>
        <end position="105"/>
    </location>
</feature>
<feature type="compositionally biased region" description="Basic and acidic residues" evidence="1">
    <location>
        <begin position="262"/>
        <end position="276"/>
    </location>
</feature>
<feature type="compositionally biased region" description="Polar residues" evidence="1">
    <location>
        <begin position="29"/>
        <end position="40"/>
    </location>
</feature>
<reference evidence="2 3" key="1">
    <citation type="submission" date="2015-07" db="EMBL/GenBank/DDBJ databases">
        <title>The genome of Melipona quadrifasciata.</title>
        <authorList>
            <person name="Pan H."/>
            <person name="Kapheim K."/>
        </authorList>
    </citation>
    <scope>NUCLEOTIDE SEQUENCE [LARGE SCALE GENOMIC DNA]</scope>
    <source>
        <strain evidence="2">0111107301</strain>
        <tissue evidence="2">Whole body</tissue>
    </source>
</reference>
<feature type="compositionally biased region" description="Polar residues" evidence="1">
    <location>
        <begin position="143"/>
        <end position="153"/>
    </location>
</feature>
<evidence type="ECO:0000256" key="1">
    <source>
        <dbReference type="SAM" id="MobiDB-lite"/>
    </source>
</evidence>
<feature type="compositionally biased region" description="Basic residues" evidence="1">
    <location>
        <begin position="196"/>
        <end position="207"/>
    </location>
</feature>
<dbReference type="EMBL" id="KQ435922">
    <property type="protein sequence ID" value="KOX68604.1"/>
    <property type="molecule type" value="Genomic_DNA"/>
</dbReference>
<gene>
    <name evidence="2" type="ORF">WN51_04090</name>
</gene>
<dbReference type="Proteomes" id="UP000053105">
    <property type="component" value="Unassembled WGS sequence"/>
</dbReference>
<dbReference type="AlphaFoldDB" id="A0A0N0BC74"/>